<comment type="caution">
    <text evidence="3">The sequence shown here is derived from an EMBL/GenBank/DDBJ whole genome shotgun (WGS) entry which is preliminary data.</text>
</comment>
<dbReference type="InterPro" id="IPR028157">
    <property type="entry name" value="PELOTA_dom"/>
</dbReference>
<dbReference type="Proteomes" id="UP000032534">
    <property type="component" value="Unassembled WGS sequence"/>
</dbReference>
<feature type="domain" description="PELOTA RNA-binding" evidence="2">
    <location>
        <begin position="293"/>
        <end position="372"/>
    </location>
</feature>
<dbReference type="Pfam" id="PF15608">
    <property type="entry name" value="PELOTA_1"/>
    <property type="match status" value="1"/>
</dbReference>
<dbReference type="EMBL" id="JTHP01000049">
    <property type="protein sequence ID" value="KJD43778.1"/>
    <property type="molecule type" value="Genomic_DNA"/>
</dbReference>
<gene>
    <name evidence="3" type="ORF">QD47_20765</name>
</gene>
<dbReference type="InterPro" id="IPR048336">
    <property type="entry name" value="StiP-like"/>
</dbReference>
<reference evidence="3 4" key="1">
    <citation type="submission" date="2014-11" db="EMBL/GenBank/DDBJ databases">
        <title>Draft Genome Sequences of Paenibacillus polymyxa NRRL B-30509 and Paenibacillus terrae NRRL B-30644, Strains from a Poultry Environment that Produce Tridecaptin A and Paenicidins.</title>
        <authorList>
            <person name="van Belkum M.J."/>
            <person name="Lohans C.T."/>
            <person name="Vederas J.C."/>
        </authorList>
    </citation>
    <scope>NUCLEOTIDE SEQUENCE [LARGE SCALE GENOMIC DNA]</scope>
    <source>
        <strain evidence="3 4">NRRL B-30644</strain>
    </source>
</reference>
<sequence length="377" mass="42858">MLSTMMKQIQRPTILGSYPPEDVTFLLKDLSEFNLEIGTEDREEAIQNGRHYSEMLPIEYKPSNEYIQLFHKLLRDNARQVASAVATVAELIFREHGSITVLASLARAGTPIGILIKRYLKMVHSVDLPHYSISIIRGKGIDENALIYMLQQHPDHEIQFVDGWTGKGAIRQVLIKSVLEFNQQYKTSLSHDLAVLADPGECVNTFGTRKDFVIPSSCLNSTVSGLLSRTVIRNDLIENHEFHGVKFYKDWGKDDLSQLFVETICAYFYSVTEESSRLALGYLECPDQRSDTWKGTKDLQAIQKEFNIRDINLIKPGVGETTRVLLRRVPWKIIVNDKENTDLKHILVLARERGVEIVVNTKLAYACCGIIKPLHDE</sequence>
<dbReference type="PIRSF" id="PIRSF020979">
    <property type="entry name" value="UCP020979"/>
    <property type="match status" value="1"/>
</dbReference>
<organism evidence="3 4">
    <name type="scientific">Paenibacillus terrae</name>
    <dbReference type="NCBI Taxonomy" id="159743"/>
    <lineage>
        <taxon>Bacteria</taxon>
        <taxon>Bacillati</taxon>
        <taxon>Bacillota</taxon>
        <taxon>Bacilli</taxon>
        <taxon>Bacillales</taxon>
        <taxon>Paenibacillaceae</taxon>
        <taxon>Paenibacillus</taxon>
    </lineage>
</organism>
<dbReference type="PATRIC" id="fig|159743.3.peg.4616"/>
<evidence type="ECO:0000313" key="3">
    <source>
        <dbReference type="EMBL" id="KJD43778.1"/>
    </source>
</evidence>
<keyword evidence="4" id="KW-1185">Reference proteome</keyword>
<protein>
    <submittedName>
        <fullName evidence="3">Uncharacterized protein</fullName>
    </submittedName>
</protein>
<dbReference type="InterPro" id="IPR011215">
    <property type="entry name" value="StiP_N"/>
</dbReference>
<dbReference type="OrthoDB" id="1663315at2"/>
<proteinExistence type="predicted"/>
<dbReference type="Pfam" id="PF11202">
    <property type="entry name" value="StiP"/>
    <property type="match status" value="1"/>
</dbReference>
<evidence type="ECO:0000313" key="4">
    <source>
        <dbReference type="Proteomes" id="UP000032534"/>
    </source>
</evidence>
<evidence type="ECO:0000259" key="1">
    <source>
        <dbReference type="Pfam" id="PF11202"/>
    </source>
</evidence>
<dbReference type="AlphaFoldDB" id="A0A0D7WYJ0"/>
<name>A0A0D7WYJ0_9BACL</name>
<accession>A0A0D7WYJ0</accession>
<dbReference type="RefSeq" id="WP_044647917.1">
    <property type="nucleotide sequence ID" value="NZ_JTHP01000049.1"/>
</dbReference>
<evidence type="ECO:0000259" key="2">
    <source>
        <dbReference type="Pfam" id="PF15608"/>
    </source>
</evidence>
<feature type="domain" description="Cysteine protease StiP N-terminal" evidence="1">
    <location>
        <begin position="16"/>
        <end position="264"/>
    </location>
</feature>